<proteinExistence type="predicted"/>
<feature type="compositionally biased region" description="Basic and acidic residues" evidence="1">
    <location>
        <begin position="145"/>
        <end position="157"/>
    </location>
</feature>
<dbReference type="EMBL" id="FJOG01000014">
    <property type="protein sequence ID" value="CZR59402.1"/>
    <property type="molecule type" value="Genomic_DNA"/>
</dbReference>
<reference evidence="2 3" key="1">
    <citation type="submission" date="2016-03" db="EMBL/GenBank/DDBJ databases">
        <authorList>
            <person name="Ploux O."/>
        </authorList>
    </citation>
    <scope>NUCLEOTIDE SEQUENCE [LARGE SCALE GENOMIC DNA]</scope>
    <source>
        <strain evidence="2 3">UAMH 11012</strain>
    </source>
</reference>
<name>A0A1L7X2Y4_9HELO</name>
<organism evidence="2 3">
    <name type="scientific">Phialocephala subalpina</name>
    <dbReference type="NCBI Taxonomy" id="576137"/>
    <lineage>
        <taxon>Eukaryota</taxon>
        <taxon>Fungi</taxon>
        <taxon>Dikarya</taxon>
        <taxon>Ascomycota</taxon>
        <taxon>Pezizomycotina</taxon>
        <taxon>Leotiomycetes</taxon>
        <taxon>Helotiales</taxon>
        <taxon>Mollisiaceae</taxon>
        <taxon>Phialocephala</taxon>
        <taxon>Phialocephala fortinii species complex</taxon>
    </lineage>
</organism>
<sequence length="256" mass="27383">MPAASRTVKSIISKTLSIVKAQDNANVFGKVGTNGAEFQKALTGKKVISAICKEDEKQARPCQGPPPGSSKHQWNWKLGRTLANFPKSGCSIIAGGKGKKDAPTSLPNGQKITFLTVGGRTSCVVPSVQKKTGAVAGDLKKENLENLEKGEESEAMKPARGKAKAKKVKEETEEDEKVKVEEDQPLAKSNGTSSRKRKNPAAIEEPEFVVSAPPPKEKKRPWTKAAPAEPTASKASKAKVDDTPSTSNRRSGRTKK</sequence>
<accession>A0A1L7X2Y4</accession>
<evidence type="ECO:0000256" key="1">
    <source>
        <dbReference type="SAM" id="MobiDB-lite"/>
    </source>
</evidence>
<dbReference type="OrthoDB" id="444592at2759"/>
<dbReference type="AlphaFoldDB" id="A0A1L7X2Y4"/>
<evidence type="ECO:0000313" key="2">
    <source>
        <dbReference type="EMBL" id="CZR59402.1"/>
    </source>
</evidence>
<evidence type="ECO:0000313" key="3">
    <source>
        <dbReference type="Proteomes" id="UP000184330"/>
    </source>
</evidence>
<feature type="region of interest" description="Disordered" evidence="1">
    <location>
        <begin position="145"/>
        <end position="256"/>
    </location>
</feature>
<keyword evidence="3" id="KW-1185">Reference proteome</keyword>
<gene>
    <name evidence="2" type="ORF">PAC_09294</name>
</gene>
<dbReference type="STRING" id="576137.A0A1L7X2Y4"/>
<protein>
    <submittedName>
        <fullName evidence="2">Uncharacterized protein</fullName>
    </submittedName>
</protein>
<dbReference type="Proteomes" id="UP000184330">
    <property type="component" value="Unassembled WGS sequence"/>
</dbReference>